<comment type="caution">
    <text evidence="1">The sequence shown here is derived from an EMBL/GenBank/DDBJ whole genome shotgun (WGS) entry which is preliminary data.</text>
</comment>
<evidence type="ECO:0000313" key="1">
    <source>
        <dbReference type="EMBL" id="KAI9908530.1"/>
    </source>
</evidence>
<protein>
    <submittedName>
        <fullName evidence="1">Uncharacterized protein</fullName>
    </submittedName>
</protein>
<gene>
    <name evidence="1" type="ORF">PsorP6_004251</name>
</gene>
<proteinExistence type="predicted"/>
<dbReference type="Proteomes" id="UP001163321">
    <property type="component" value="Chromosome 8"/>
</dbReference>
<keyword evidence="2" id="KW-1185">Reference proteome</keyword>
<dbReference type="EMBL" id="CM047587">
    <property type="protein sequence ID" value="KAI9908530.1"/>
    <property type="molecule type" value="Genomic_DNA"/>
</dbReference>
<sequence length="92" mass="10916">MDGTVHMPRLAMLSRLLIGESFVEESEEMDQDYIEKRVEEANMEMNKLQEEESKPEARKAVRRLRSQSCAYEYLMWLAGSEEVAVWPIWLKY</sequence>
<evidence type="ECO:0000313" key="2">
    <source>
        <dbReference type="Proteomes" id="UP001163321"/>
    </source>
</evidence>
<organism evidence="1 2">
    <name type="scientific">Peronosclerospora sorghi</name>
    <dbReference type="NCBI Taxonomy" id="230839"/>
    <lineage>
        <taxon>Eukaryota</taxon>
        <taxon>Sar</taxon>
        <taxon>Stramenopiles</taxon>
        <taxon>Oomycota</taxon>
        <taxon>Peronosporomycetes</taxon>
        <taxon>Peronosporales</taxon>
        <taxon>Peronosporaceae</taxon>
        <taxon>Peronosclerospora</taxon>
    </lineage>
</organism>
<accession>A0ACC0VPR5</accession>
<reference evidence="1 2" key="1">
    <citation type="journal article" date="2022" name="bioRxiv">
        <title>The genome of the oomycete Peronosclerospora sorghi, a cosmopolitan pathogen of maize and sorghum, is inflated with dispersed pseudogenes.</title>
        <authorList>
            <person name="Fletcher K."/>
            <person name="Martin F."/>
            <person name="Isakeit T."/>
            <person name="Cavanaugh K."/>
            <person name="Magill C."/>
            <person name="Michelmore R."/>
        </authorList>
    </citation>
    <scope>NUCLEOTIDE SEQUENCE [LARGE SCALE GENOMIC DNA]</scope>
    <source>
        <strain evidence="1">P6</strain>
    </source>
</reference>
<name>A0ACC0VPR5_9STRA</name>